<feature type="domain" description="NAD-glutamate dehydrogenase catalytic" evidence="1">
    <location>
        <begin position="54"/>
        <end position="84"/>
    </location>
</feature>
<dbReference type="EMBL" id="JBHLWK010000009">
    <property type="protein sequence ID" value="MFC0203854.1"/>
    <property type="molecule type" value="Genomic_DNA"/>
</dbReference>
<comment type="caution">
    <text evidence="2">The sequence shown here is derived from an EMBL/GenBank/DDBJ whole genome shotgun (WGS) entry which is preliminary data.</text>
</comment>
<organism evidence="2 3">
    <name type="scientific">Novosphingobium soli</name>
    <dbReference type="NCBI Taxonomy" id="574956"/>
    <lineage>
        <taxon>Bacteria</taxon>
        <taxon>Pseudomonadati</taxon>
        <taxon>Pseudomonadota</taxon>
        <taxon>Alphaproteobacteria</taxon>
        <taxon>Sphingomonadales</taxon>
        <taxon>Sphingomonadaceae</taxon>
        <taxon>Novosphingobium</taxon>
    </lineage>
</organism>
<sequence>MRSPVAEWIPGRGRRCGGFDKLSLSGFGKTCFDRGSWRKRRTWGLDQLRQAIEHDPVARGRLRWSDRRDDLCTEILGSMKAQRVLEHLPQTRSG</sequence>
<protein>
    <submittedName>
        <fullName evidence="2">NAD-glutamate dehydrogenase domain-containing protein</fullName>
    </submittedName>
</protein>
<proteinExistence type="predicted"/>
<evidence type="ECO:0000313" key="3">
    <source>
        <dbReference type="Proteomes" id="UP001589798"/>
    </source>
</evidence>
<name>A0ABV6CSZ3_9SPHN</name>
<dbReference type="RefSeq" id="WP_379486622.1">
    <property type="nucleotide sequence ID" value="NZ_JBHLWK010000009.1"/>
</dbReference>
<evidence type="ECO:0000313" key="2">
    <source>
        <dbReference type="EMBL" id="MFC0203854.1"/>
    </source>
</evidence>
<dbReference type="InterPro" id="IPR028971">
    <property type="entry name" value="NAD-GDH_cat"/>
</dbReference>
<dbReference type="Proteomes" id="UP001589798">
    <property type="component" value="Unassembled WGS sequence"/>
</dbReference>
<reference evidence="2 3" key="1">
    <citation type="submission" date="2024-09" db="EMBL/GenBank/DDBJ databases">
        <authorList>
            <person name="Sun Q."/>
            <person name="Mori K."/>
        </authorList>
    </citation>
    <scope>NUCLEOTIDE SEQUENCE [LARGE SCALE GENOMIC DNA]</scope>
    <source>
        <strain evidence="2 3">CCM 7706</strain>
    </source>
</reference>
<keyword evidence="3" id="KW-1185">Reference proteome</keyword>
<gene>
    <name evidence="2" type="ORF">ACFFJC_06170</name>
</gene>
<dbReference type="Pfam" id="PF05088">
    <property type="entry name" value="Bac_GDH_CD"/>
    <property type="match status" value="1"/>
</dbReference>
<evidence type="ECO:0000259" key="1">
    <source>
        <dbReference type="Pfam" id="PF05088"/>
    </source>
</evidence>
<accession>A0ABV6CSZ3</accession>